<dbReference type="RefSeq" id="WP_152788218.1">
    <property type="nucleotide sequence ID" value="NZ_BAABEQ010000074.1"/>
</dbReference>
<dbReference type="Pfam" id="PF08327">
    <property type="entry name" value="AHSA1"/>
    <property type="match status" value="1"/>
</dbReference>
<comment type="similarity">
    <text evidence="1">Belongs to the AHA1 family.</text>
</comment>
<dbReference type="Gene3D" id="3.30.530.20">
    <property type="match status" value="1"/>
</dbReference>
<dbReference type="CDD" id="cd07814">
    <property type="entry name" value="SRPBCC_CalC_Aha1-like"/>
    <property type="match status" value="1"/>
</dbReference>
<gene>
    <name evidence="3" type="ORF">FNH04_26010</name>
</gene>
<sequence>MTVIDVRKDPEALTLTLTARFDAPPEQVWQVWQDPRKLEQWWGPPTYPATVVDHDLAPGGAVTYFMTGPEGDKHHGWWRVRSVEAPHGLEFEDGFADDSGHPNPAMPTMTVRVRLTADDETGTVMTVESTLPTAEAMEQLVSMGMVEGISAAMGQIDALLTAGSAA</sequence>
<accession>A0A5N8W6Y7</accession>
<protein>
    <submittedName>
        <fullName evidence="3">SRPBCC domain-containing protein</fullName>
    </submittedName>
</protein>
<reference evidence="3 4" key="1">
    <citation type="submission" date="2019-07" db="EMBL/GenBank/DDBJ databases">
        <title>New species of Amycolatopsis and Streptomyces.</title>
        <authorList>
            <person name="Duangmal K."/>
            <person name="Teo W.F.A."/>
            <person name="Lipun K."/>
        </authorList>
    </citation>
    <scope>NUCLEOTIDE SEQUENCE [LARGE SCALE GENOMIC DNA]</scope>
    <source>
        <strain evidence="3 4">TISTR 2346</strain>
    </source>
</reference>
<organism evidence="3 4">
    <name type="scientific">Streptomyces phyllanthi</name>
    <dbReference type="NCBI Taxonomy" id="1803180"/>
    <lineage>
        <taxon>Bacteria</taxon>
        <taxon>Bacillati</taxon>
        <taxon>Actinomycetota</taxon>
        <taxon>Actinomycetes</taxon>
        <taxon>Kitasatosporales</taxon>
        <taxon>Streptomycetaceae</taxon>
        <taxon>Streptomyces</taxon>
    </lineage>
</organism>
<comment type="caution">
    <text evidence="3">The sequence shown here is derived from an EMBL/GenBank/DDBJ whole genome shotgun (WGS) entry which is preliminary data.</text>
</comment>
<feature type="domain" description="Activator of Hsp90 ATPase homologue 1/2-like C-terminal" evidence="2">
    <location>
        <begin position="22"/>
        <end position="160"/>
    </location>
</feature>
<dbReference type="Proteomes" id="UP000326979">
    <property type="component" value="Unassembled WGS sequence"/>
</dbReference>
<keyword evidence="4" id="KW-1185">Reference proteome</keyword>
<evidence type="ECO:0000256" key="1">
    <source>
        <dbReference type="ARBA" id="ARBA00006817"/>
    </source>
</evidence>
<dbReference type="InterPro" id="IPR023393">
    <property type="entry name" value="START-like_dom_sf"/>
</dbReference>
<dbReference type="InterPro" id="IPR013538">
    <property type="entry name" value="ASHA1/2-like_C"/>
</dbReference>
<dbReference type="OrthoDB" id="3365660at2"/>
<proteinExistence type="inferred from homology"/>
<dbReference type="AlphaFoldDB" id="A0A5N8W6Y7"/>
<name>A0A5N8W6Y7_9ACTN</name>
<dbReference type="SUPFAM" id="SSF55961">
    <property type="entry name" value="Bet v1-like"/>
    <property type="match status" value="1"/>
</dbReference>
<dbReference type="EMBL" id="VJZE01000210">
    <property type="protein sequence ID" value="MPY43241.1"/>
    <property type="molecule type" value="Genomic_DNA"/>
</dbReference>
<evidence type="ECO:0000259" key="2">
    <source>
        <dbReference type="Pfam" id="PF08327"/>
    </source>
</evidence>
<evidence type="ECO:0000313" key="3">
    <source>
        <dbReference type="EMBL" id="MPY43241.1"/>
    </source>
</evidence>
<evidence type="ECO:0000313" key="4">
    <source>
        <dbReference type="Proteomes" id="UP000326979"/>
    </source>
</evidence>